<name>A0ABV5J2U5_9BACT</name>
<dbReference type="SUPFAM" id="SSF46785">
    <property type="entry name" value="Winged helix' DNA-binding domain"/>
    <property type="match status" value="1"/>
</dbReference>
<evidence type="ECO:0000313" key="1">
    <source>
        <dbReference type="EMBL" id="MFB9211153.1"/>
    </source>
</evidence>
<dbReference type="PANTHER" id="PTHR33221:SF15">
    <property type="entry name" value="HTH-TYPE TRANSCRIPTIONAL REGULATOR YWGB-RELATED"/>
    <property type="match status" value="1"/>
</dbReference>
<comment type="caution">
    <text evidence="1">The sequence shown here is derived from an EMBL/GenBank/DDBJ whole genome shotgun (WGS) entry which is preliminary data.</text>
</comment>
<proteinExistence type="predicted"/>
<sequence length="144" mass="15938">MFSKACEYAIRAVLYIAKESKRGNRTSLKNISREAGSPEAFTAKILQPLAKNNIIKSIKGPNGGFEIPTENLTQIKLADIVRIIDGDQLFTGCALGLSQCNEEKPCPLHDNFLKIRTEISELLETTNLNDITEGLNSGLTFLRR</sequence>
<dbReference type="InterPro" id="IPR000944">
    <property type="entry name" value="Tscrpt_reg_Rrf2"/>
</dbReference>
<evidence type="ECO:0000313" key="2">
    <source>
        <dbReference type="Proteomes" id="UP001589654"/>
    </source>
</evidence>
<gene>
    <name evidence="1" type="ORF">ACFFUR_04990</name>
</gene>
<dbReference type="RefSeq" id="WP_290246404.1">
    <property type="nucleotide sequence ID" value="NZ_JAUFQT010000001.1"/>
</dbReference>
<dbReference type="EMBL" id="JBHMEW010000043">
    <property type="protein sequence ID" value="MFB9211153.1"/>
    <property type="molecule type" value="Genomic_DNA"/>
</dbReference>
<dbReference type="Pfam" id="PF02082">
    <property type="entry name" value="Rrf2"/>
    <property type="match status" value="1"/>
</dbReference>
<organism evidence="1 2">
    <name type="scientific">Echinicola jeungdonensis</name>
    <dbReference type="NCBI Taxonomy" id="709343"/>
    <lineage>
        <taxon>Bacteria</taxon>
        <taxon>Pseudomonadati</taxon>
        <taxon>Bacteroidota</taxon>
        <taxon>Cytophagia</taxon>
        <taxon>Cytophagales</taxon>
        <taxon>Cyclobacteriaceae</taxon>
        <taxon>Echinicola</taxon>
    </lineage>
</organism>
<dbReference type="NCBIfam" id="TIGR00738">
    <property type="entry name" value="rrf2_super"/>
    <property type="match status" value="1"/>
</dbReference>
<dbReference type="PANTHER" id="PTHR33221">
    <property type="entry name" value="WINGED HELIX-TURN-HELIX TRANSCRIPTIONAL REGULATOR, RRF2 FAMILY"/>
    <property type="match status" value="1"/>
</dbReference>
<reference evidence="1 2" key="1">
    <citation type="submission" date="2024-09" db="EMBL/GenBank/DDBJ databases">
        <authorList>
            <person name="Sun Q."/>
            <person name="Mori K."/>
        </authorList>
    </citation>
    <scope>NUCLEOTIDE SEQUENCE [LARGE SCALE GENOMIC DNA]</scope>
    <source>
        <strain evidence="1 2">CECT 7682</strain>
    </source>
</reference>
<protein>
    <submittedName>
        <fullName evidence="1">RrF2 family transcriptional regulator</fullName>
    </submittedName>
</protein>
<dbReference type="InterPro" id="IPR036388">
    <property type="entry name" value="WH-like_DNA-bd_sf"/>
</dbReference>
<accession>A0ABV5J2U5</accession>
<dbReference type="Gene3D" id="1.10.10.10">
    <property type="entry name" value="Winged helix-like DNA-binding domain superfamily/Winged helix DNA-binding domain"/>
    <property type="match status" value="1"/>
</dbReference>
<keyword evidence="2" id="KW-1185">Reference proteome</keyword>
<dbReference type="Proteomes" id="UP001589654">
    <property type="component" value="Unassembled WGS sequence"/>
</dbReference>
<dbReference type="InterPro" id="IPR036390">
    <property type="entry name" value="WH_DNA-bd_sf"/>
</dbReference>
<dbReference type="PROSITE" id="PS51197">
    <property type="entry name" value="HTH_RRF2_2"/>
    <property type="match status" value="1"/>
</dbReference>